<name>A0AAD7Q0Q0_QUISA</name>
<sequence>MSQSFRRRFSQKSVSKIADNAREKLPEDFYQTPGHSVSVPTLKRVSFTLENRSHLTPRHSKLFSESAIGEKGSAFCASGWCNDIWCSSLHAKEMPAF</sequence>
<organism evidence="1 2">
    <name type="scientific">Quillaja saponaria</name>
    <name type="common">Soap bark tree</name>
    <dbReference type="NCBI Taxonomy" id="32244"/>
    <lineage>
        <taxon>Eukaryota</taxon>
        <taxon>Viridiplantae</taxon>
        <taxon>Streptophyta</taxon>
        <taxon>Embryophyta</taxon>
        <taxon>Tracheophyta</taxon>
        <taxon>Spermatophyta</taxon>
        <taxon>Magnoliopsida</taxon>
        <taxon>eudicotyledons</taxon>
        <taxon>Gunneridae</taxon>
        <taxon>Pentapetalae</taxon>
        <taxon>rosids</taxon>
        <taxon>fabids</taxon>
        <taxon>Fabales</taxon>
        <taxon>Quillajaceae</taxon>
        <taxon>Quillaja</taxon>
    </lineage>
</organism>
<dbReference type="AlphaFoldDB" id="A0AAD7Q0Q0"/>
<dbReference type="EMBL" id="JARAOO010000004">
    <property type="protein sequence ID" value="KAJ7972672.1"/>
    <property type="molecule type" value="Genomic_DNA"/>
</dbReference>
<evidence type="ECO:0000313" key="1">
    <source>
        <dbReference type="EMBL" id="KAJ7972672.1"/>
    </source>
</evidence>
<comment type="caution">
    <text evidence="1">The sequence shown here is derived from an EMBL/GenBank/DDBJ whole genome shotgun (WGS) entry which is preliminary data.</text>
</comment>
<reference evidence="1" key="1">
    <citation type="journal article" date="2023" name="Science">
        <title>Elucidation of the pathway for biosynthesis of saponin adjuvants from the soapbark tree.</title>
        <authorList>
            <person name="Reed J."/>
            <person name="Orme A."/>
            <person name="El-Demerdash A."/>
            <person name="Owen C."/>
            <person name="Martin L.B.B."/>
            <person name="Misra R.C."/>
            <person name="Kikuchi S."/>
            <person name="Rejzek M."/>
            <person name="Martin A.C."/>
            <person name="Harkess A."/>
            <person name="Leebens-Mack J."/>
            <person name="Louveau T."/>
            <person name="Stephenson M.J."/>
            <person name="Osbourn A."/>
        </authorList>
    </citation>
    <scope>NUCLEOTIDE SEQUENCE</scope>
    <source>
        <strain evidence="1">S10</strain>
    </source>
</reference>
<keyword evidence="2" id="KW-1185">Reference proteome</keyword>
<accession>A0AAD7Q0Q0</accession>
<proteinExistence type="predicted"/>
<protein>
    <submittedName>
        <fullName evidence="1">Uncharacterized protein</fullName>
    </submittedName>
</protein>
<gene>
    <name evidence="1" type="ORF">O6P43_010525</name>
</gene>
<dbReference type="KEGG" id="qsa:O6P43_010525"/>
<evidence type="ECO:0000313" key="2">
    <source>
        <dbReference type="Proteomes" id="UP001163823"/>
    </source>
</evidence>
<dbReference type="Proteomes" id="UP001163823">
    <property type="component" value="Chromosome 4"/>
</dbReference>